<dbReference type="AlphaFoldDB" id="Q2II94"/>
<organism evidence="2 3">
    <name type="scientific">Anaeromyxobacter dehalogenans (strain 2CP-C)</name>
    <dbReference type="NCBI Taxonomy" id="290397"/>
    <lineage>
        <taxon>Bacteria</taxon>
        <taxon>Pseudomonadati</taxon>
        <taxon>Myxococcota</taxon>
        <taxon>Myxococcia</taxon>
        <taxon>Myxococcales</taxon>
        <taxon>Cystobacterineae</taxon>
        <taxon>Anaeromyxobacteraceae</taxon>
        <taxon>Anaeromyxobacter</taxon>
    </lineage>
</organism>
<dbReference type="CDD" id="cd06142">
    <property type="entry name" value="RNaseD_exo"/>
    <property type="match status" value="1"/>
</dbReference>
<dbReference type="InterPro" id="IPR010997">
    <property type="entry name" value="HRDC-like_sf"/>
</dbReference>
<dbReference type="Pfam" id="PF01612">
    <property type="entry name" value="DNA_pol_A_exo1"/>
    <property type="match status" value="1"/>
</dbReference>
<evidence type="ECO:0000313" key="3">
    <source>
        <dbReference type="Proteomes" id="UP000001935"/>
    </source>
</evidence>
<dbReference type="PANTHER" id="PTHR47649:SF1">
    <property type="entry name" value="RIBONUCLEASE D"/>
    <property type="match status" value="1"/>
</dbReference>
<reference evidence="2 3" key="1">
    <citation type="submission" date="2006-01" db="EMBL/GenBank/DDBJ databases">
        <title>Complete sequence of Anaeromyxobacter dehalogenans 2CP-C.</title>
        <authorList>
            <consortium name="US DOE Joint Genome Institute"/>
            <person name="Copeland A."/>
            <person name="Lucas S."/>
            <person name="Lapidus A."/>
            <person name="Barry K."/>
            <person name="Detter J.C."/>
            <person name="Glavina T."/>
            <person name="Hammon N."/>
            <person name="Israni S."/>
            <person name="Pitluck S."/>
            <person name="Brettin T."/>
            <person name="Bruce D."/>
            <person name="Han C."/>
            <person name="Tapia R."/>
            <person name="Gilna P."/>
            <person name="Kiss H."/>
            <person name="Schmutz J."/>
            <person name="Larimer F."/>
            <person name="Land M."/>
            <person name="Kyrpides N."/>
            <person name="Anderson I."/>
            <person name="Sanford R.A."/>
            <person name="Ritalahti K.M."/>
            <person name="Thomas H.S."/>
            <person name="Kirby J.R."/>
            <person name="Zhulin I.B."/>
            <person name="Loeffler F.E."/>
            <person name="Richardson P."/>
        </authorList>
    </citation>
    <scope>NUCLEOTIDE SEQUENCE [LARGE SCALE GENOMIC DNA]</scope>
    <source>
        <strain evidence="2 3">2CP-C</strain>
    </source>
</reference>
<evidence type="ECO:0000259" key="1">
    <source>
        <dbReference type="PROSITE" id="PS50967"/>
    </source>
</evidence>
<accession>Q2II94</accession>
<proteinExistence type="predicted"/>
<dbReference type="InterPro" id="IPR036397">
    <property type="entry name" value="RNaseH_sf"/>
</dbReference>
<feature type="domain" description="HRDC" evidence="1">
    <location>
        <begin position="218"/>
        <end position="294"/>
    </location>
</feature>
<evidence type="ECO:0000313" key="2">
    <source>
        <dbReference type="EMBL" id="ABC81375.1"/>
    </source>
</evidence>
<dbReference type="SUPFAM" id="SSF53098">
    <property type="entry name" value="Ribonuclease H-like"/>
    <property type="match status" value="1"/>
</dbReference>
<dbReference type="InterPro" id="IPR002562">
    <property type="entry name" value="3'-5'_exonuclease_dom"/>
</dbReference>
<protein>
    <submittedName>
        <fullName evidence="2">3'-5' exonuclease</fullName>
    </submittedName>
</protein>
<dbReference type="eggNOG" id="COG0349">
    <property type="taxonomic scope" value="Bacteria"/>
</dbReference>
<keyword evidence="2" id="KW-0378">Hydrolase</keyword>
<dbReference type="SMART" id="SM00474">
    <property type="entry name" value="35EXOc"/>
    <property type="match status" value="1"/>
</dbReference>
<dbReference type="InterPro" id="IPR002121">
    <property type="entry name" value="HRDC_dom"/>
</dbReference>
<dbReference type="Gene3D" id="3.30.420.10">
    <property type="entry name" value="Ribonuclease H-like superfamily/Ribonuclease H"/>
    <property type="match status" value="1"/>
</dbReference>
<dbReference type="GO" id="GO:0008408">
    <property type="term" value="F:3'-5' exonuclease activity"/>
    <property type="evidence" value="ECO:0007669"/>
    <property type="project" value="InterPro"/>
</dbReference>
<gene>
    <name evidence="2" type="ordered locus">Adeh_1602</name>
</gene>
<sequence>MPRPMSAAPRPSPVFVSDPDALTRLLDALAGERVLALDTESNSFHVYRERVCLLQLSTRTQDFVVDPISVDVRPLGEILCDGREVVLHGADYDVRCLHREYGWRIPRLFDTMIAARRLGRPGLGLSALVESHFGVRLSKAFQRSDWGRRPLTPDQLAYAALDTHFLLPLFDLLTGELAARGALDEAWKESQRIASVVARERVFDPEGWRRVKGARELDAPGKAVLRALWIAREERARASDRPPFKVLGEPAMLEIARRRPATREALAAIPGVTPSVLGRMGETIAAALKAAGQG</sequence>
<dbReference type="STRING" id="290397.Adeh_1602"/>
<dbReference type="PANTHER" id="PTHR47649">
    <property type="entry name" value="RIBONUCLEASE D"/>
    <property type="match status" value="1"/>
</dbReference>
<dbReference type="InterPro" id="IPR051086">
    <property type="entry name" value="RNase_D-like"/>
</dbReference>
<dbReference type="SMART" id="SM00341">
    <property type="entry name" value="HRDC"/>
    <property type="match status" value="1"/>
</dbReference>
<dbReference type="Pfam" id="PF00570">
    <property type="entry name" value="HRDC"/>
    <property type="match status" value="1"/>
</dbReference>
<dbReference type="Proteomes" id="UP000001935">
    <property type="component" value="Chromosome"/>
</dbReference>
<dbReference type="GO" id="GO:0003676">
    <property type="term" value="F:nucleic acid binding"/>
    <property type="evidence" value="ECO:0007669"/>
    <property type="project" value="InterPro"/>
</dbReference>
<dbReference type="KEGG" id="ade:Adeh_1602"/>
<dbReference type="GO" id="GO:0000166">
    <property type="term" value="F:nucleotide binding"/>
    <property type="evidence" value="ECO:0007669"/>
    <property type="project" value="InterPro"/>
</dbReference>
<dbReference type="PROSITE" id="PS50967">
    <property type="entry name" value="HRDC"/>
    <property type="match status" value="1"/>
</dbReference>
<keyword evidence="2" id="KW-0540">Nuclease</keyword>
<dbReference type="SUPFAM" id="SSF47819">
    <property type="entry name" value="HRDC-like"/>
    <property type="match status" value="1"/>
</dbReference>
<dbReference type="HOGENOM" id="CLU_042387_2_0_7"/>
<name>Q2II94_ANADE</name>
<dbReference type="InterPro" id="IPR012337">
    <property type="entry name" value="RNaseH-like_sf"/>
</dbReference>
<dbReference type="Gene3D" id="1.10.150.80">
    <property type="entry name" value="HRDC domain"/>
    <property type="match status" value="1"/>
</dbReference>
<dbReference type="GO" id="GO:0006139">
    <property type="term" value="P:nucleobase-containing compound metabolic process"/>
    <property type="evidence" value="ECO:0007669"/>
    <property type="project" value="InterPro"/>
</dbReference>
<dbReference type="EMBL" id="CP000251">
    <property type="protein sequence ID" value="ABC81375.1"/>
    <property type="molecule type" value="Genomic_DNA"/>
</dbReference>
<dbReference type="InterPro" id="IPR044876">
    <property type="entry name" value="HRDC_dom_sf"/>
</dbReference>
<keyword evidence="2" id="KW-0269">Exonuclease</keyword>